<evidence type="ECO:0000256" key="1">
    <source>
        <dbReference type="ARBA" id="ARBA00011073"/>
    </source>
</evidence>
<dbReference type="RefSeq" id="WP_235038728.1">
    <property type="nucleotide sequence ID" value="NZ_FWXV01000003.1"/>
</dbReference>
<dbReference type="InterPro" id="IPR013783">
    <property type="entry name" value="Ig-like_fold"/>
</dbReference>
<dbReference type="GO" id="GO:0005975">
    <property type="term" value="P:carbohydrate metabolic process"/>
    <property type="evidence" value="ECO:0007669"/>
    <property type="project" value="UniProtKB-ARBA"/>
</dbReference>
<dbReference type="InterPro" id="IPR023828">
    <property type="entry name" value="Peptidase_S8_Ser-AS"/>
</dbReference>
<dbReference type="EMBL" id="FWXV01000003">
    <property type="protein sequence ID" value="SMD05575.1"/>
    <property type="molecule type" value="Genomic_DNA"/>
</dbReference>
<evidence type="ECO:0000256" key="6">
    <source>
        <dbReference type="SAM" id="MobiDB-lite"/>
    </source>
</evidence>
<evidence type="ECO:0000256" key="3">
    <source>
        <dbReference type="ARBA" id="ARBA00022801"/>
    </source>
</evidence>
<dbReference type="Pfam" id="PF00082">
    <property type="entry name" value="Peptidase_S8"/>
    <property type="match status" value="1"/>
</dbReference>
<keyword evidence="2" id="KW-0645">Protease</keyword>
<dbReference type="GO" id="GO:0004252">
    <property type="term" value="F:serine-type endopeptidase activity"/>
    <property type="evidence" value="ECO:0007669"/>
    <property type="project" value="InterPro"/>
</dbReference>
<reference evidence="8 9" key="1">
    <citation type="submission" date="2017-04" db="EMBL/GenBank/DDBJ databases">
        <authorList>
            <person name="Afonso C.L."/>
            <person name="Miller P.J."/>
            <person name="Scott M.A."/>
            <person name="Spackman E."/>
            <person name="Goraichik I."/>
            <person name="Dimitrov K.M."/>
            <person name="Suarez D.L."/>
            <person name="Swayne D.E."/>
        </authorList>
    </citation>
    <scope>NUCLEOTIDE SEQUENCE [LARGE SCALE GENOMIC DNA]</scope>
    <source>
        <strain evidence="8 9">DSM 43828</strain>
    </source>
</reference>
<name>A0A1W2E7D6_KIBAR</name>
<dbReference type="Gene3D" id="2.60.40.10">
    <property type="entry name" value="Immunoglobulins"/>
    <property type="match status" value="1"/>
</dbReference>
<dbReference type="InterPro" id="IPR000209">
    <property type="entry name" value="Peptidase_S8/S53_dom"/>
</dbReference>
<comment type="caution">
    <text evidence="5">Lacks conserved residue(s) required for the propagation of feature annotation.</text>
</comment>
<evidence type="ECO:0000313" key="9">
    <source>
        <dbReference type="Proteomes" id="UP000192674"/>
    </source>
</evidence>
<dbReference type="PROSITE" id="PS51892">
    <property type="entry name" value="SUBTILASE"/>
    <property type="match status" value="1"/>
</dbReference>
<accession>A0A1W2E7D6</accession>
<organism evidence="8 9">
    <name type="scientific">Kibdelosporangium aridum</name>
    <dbReference type="NCBI Taxonomy" id="2030"/>
    <lineage>
        <taxon>Bacteria</taxon>
        <taxon>Bacillati</taxon>
        <taxon>Actinomycetota</taxon>
        <taxon>Actinomycetes</taxon>
        <taxon>Pseudonocardiales</taxon>
        <taxon>Pseudonocardiaceae</taxon>
        <taxon>Kibdelosporangium</taxon>
    </lineage>
</organism>
<proteinExistence type="inferred from homology"/>
<sequence>MIAAGNQAYRPESVSSPSTADAALSVGAVNKQNADEAYSNEGPRLGDGAIKPEVAAPGTNIVAARATNSGLPPVEEIYTTASGTSMATPHVAGAAALLLQQRPGLKAAELKSLLMSSSTGEGALYSVGSGRVDLARAIKQEVTATNSVNFGQQRWPHTGEPIRKTVTYRNAGANPVTLSLSSTESVFSVEPKEVTVPAGGTADVTVIADTRTGATGHLAGRLVATAGETRVITPMTVNKEGESYNVTISLIGRDGKPAPINSLMLLNTYTMATDFPHDEDGTVTLRRGKGKYIVDAVIEGDGDFTHIPYLSLDLDRDVTITLDARTAKLVRPTVRGVQGEMAMQDVGFYRYFESQFGRIAIGSGIQQSGLGGKVTPFYTTQVGPAVPKQDLETWVNVKIADPMKDFTYINSPYVYHLFWGTRGTYPTGFSPELKQREFAAVKQNYAAMTDGKYGYTWSFGSTAEVQRRFAVPLQMTLPFSRTEYYLADGRTWLQSFHQGTEPLSFPDVSNVEEHAPKTLVAGQATVRNWNRGVFGPSFAPEGSPLNYSSVRVGDTMWIHAPGYSDGTPGRIGYPMKSESSKVTLYRDGQLVSERDNLFDNRFDELPAQESVYRAEVTLELKPEFLPLSSKTHTVWTFKSATAEKAALPLMTASISPNLDSHNAAKANRLLLLPIQFQRNPGSVQSPVKNVSLEASFDSTTWHKVPVIPAGDTWYGLELNNTKAKFASLRVSATDRAGNKVEQTFTNAYRIT</sequence>
<evidence type="ECO:0000313" key="8">
    <source>
        <dbReference type="EMBL" id="SMD05575.1"/>
    </source>
</evidence>
<dbReference type="PANTHER" id="PTHR43806:SF11">
    <property type="entry name" value="CEREVISIN-RELATED"/>
    <property type="match status" value="1"/>
</dbReference>
<dbReference type="GO" id="GO:0006508">
    <property type="term" value="P:proteolysis"/>
    <property type="evidence" value="ECO:0007669"/>
    <property type="project" value="UniProtKB-KW"/>
</dbReference>
<dbReference type="PROSITE" id="PS00138">
    <property type="entry name" value="SUBTILASE_SER"/>
    <property type="match status" value="1"/>
</dbReference>
<dbReference type="InterPro" id="IPR036852">
    <property type="entry name" value="Peptidase_S8/S53_dom_sf"/>
</dbReference>
<protein>
    <submittedName>
        <fullName evidence="8">Subtilase family protein</fullName>
    </submittedName>
</protein>
<dbReference type="AlphaFoldDB" id="A0A1W2E7D6"/>
<dbReference type="SUPFAM" id="SSF52743">
    <property type="entry name" value="Subtilisin-like"/>
    <property type="match status" value="1"/>
</dbReference>
<keyword evidence="3" id="KW-0378">Hydrolase</keyword>
<keyword evidence="4" id="KW-0720">Serine protease</keyword>
<dbReference type="PANTHER" id="PTHR43806">
    <property type="entry name" value="PEPTIDASE S8"/>
    <property type="match status" value="1"/>
</dbReference>
<keyword evidence="9" id="KW-1185">Reference proteome</keyword>
<feature type="region of interest" description="Disordered" evidence="6">
    <location>
        <begin position="1"/>
        <end position="20"/>
    </location>
</feature>
<evidence type="ECO:0000256" key="5">
    <source>
        <dbReference type="PROSITE-ProRule" id="PRU01240"/>
    </source>
</evidence>
<evidence type="ECO:0000256" key="4">
    <source>
        <dbReference type="ARBA" id="ARBA00022825"/>
    </source>
</evidence>
<comment type="similarity">
    <text evidence="1 5">Belongs to the peptidase S8 family.</text>
</comment>
<evidence type="ECO:0000256" key="2">
    <source>
        <dbReference type="ARBA" id="ARBA00022670"/>
    </source>
</evidence>
<dbReference type="Proteomes" id="UP000192674">
    <property type="component" value="Unassembled WGS sequence"/>
</dbReference>
<dbReference type="InterPro" id="IPR050131">
    <property type="entry name" value="Peptidase_S8_subtilisin-like"/>
</dbReference>
<evidence type="ECO:0000259" key="7">
    <source>
        <dbReference type="Pfam" id="PF00082"/>
    </source>
</evidence>
<dbReference type="Gene3D" id="3.40.50.200">
    <property type="entry name" value="Peptidase S8/S53 domain"/>
    <property type="match status" value="1"/>
</dbReference>
<gene>
    <name evidence="8" type="ORF">SAMN05661093_03979</name>
</gene>
<feature type="domain" description="Peptidase S8/S53" evidence="7">
    <location>
        <begin position="2"/>
        <end position="130"/>
    </location>
</feature>